<dbReference type="Pfam" id="PF03186">
    <property type="entry name" value="CobD_Cbib"/>
    <property type="match status" value="1"/>
</dbReference>
<dbReference type="GO" id="GO:0015420">
    <property type="term" value="F:ABC-type vitamin B12 transporter activity"/>
    <property type="evidence" value="ECO:0007669"/>
    <property type="project" value="UniProtKB-UniRule"/>
</dbReference>
<accession>D9PZR6</accession>
<feature type="transmembrane region" description="Helical" evidence="11">
    <location>
        <begin position="7"/>
        <end position="27"/>
    </location>
</feature>
<sequence length="313" mass="33137">MLPSFLYPGPLELLSALALALVLDIVYPYHSGFMLMVHPVHTSYFMALRLYRPFSSRARGAMIWAAVMSSHLVAYAAALYLAYRLSPIAWIIVAGYITKTSASLRLLIDEVNGAGRALEEGDLGRARALAQGLVRRDLSVEDAGHVASAAIESLAESLNDGFVSPLFWYAVLGPLGALAQRLVNTLDGALGFKDPEHLKVGWASARADTIVNYIPARLTAALIVIASARSARRAAAAWASCSGLTESLNAGAPMSAMAGSLGVTLEKRGSYTLCPEFGRLPGAQDIRGSVRVALAAASLMVGLEAIILALLRA</sequence>
<protein>
    <recommendedName>
        <fullName evidence="5 11">Probable cobalamin biosynthesis protein CobD</fullName>
    </recommendedName>
</protein>
<name>D9PZR6_ACIS3</name>
<dbReference type="HAMAP" id="MF_00024">
    <property type="entry name" value="CobD_CbiB"/>
    <property type="match status" value="1"/>
</dbReference>
<dbReference type="FunCoup" id="D9PZR6">
    <property type="interactions" value="48"/>
</dbReference>
<evidence type="ECO:0000256" key="4">
    <source>
        <dbReference type="ARBA" id="ARBA00006263"/>
    </source>
</evidence>
<organism evidence="12 13">
    <name type="scientific">Acidilobus saccharovorans (strain DSM 16705 / JCM 18335 / VKM B-2471 / 345-15)</name>
    <dbReference type="NCBI Taxonomy" id="666510"/>
    <lineage>
        <taxon>Archaea</taxon>
        <taxon>Thermoproteota</taxon>
        <taxon>Thermoprotei</taxon>
        <taxon>Acidilobales</taxon>
        <taxon>Acidilobaceae</taxon>
        <taxon>Acidilobus</taxon>
    </lineage>
</organism>
<evidence type="ECO:0000256" key="11">
    <source>
        <dbReference type="HAMAP-Rule" id="MF_00024"/>
    </source>
</evidence>
<keyword evidence="8 11" id="KW-0812">Transmembrane</keyword>
<reference evidence="12 13" key="1">
    <citation type="journal article" date="2010" name="Appl. Environ. Microbiol.">
        <title>The genome sequence of the crenarchaeon Acidilobus saccharovorans supports a new order, Acidilobales, and suggests an important ecological role in terrestrial acidic hot springs.</title>
        <authorList>
            <person name="Mardanov A.V."/>
            <person name="Svetlitchnyi V.A."/>
            <person name="Beletsky A.V."/>
            <person name="Prokofeva M.I."/>
            <person name="Bonch-Osmolovskaya E.A."/>
            <person name="Ravin N.V."/>
            <person name="Skryabin K.G."/>
        </authorList>
    </citation>
    <scope>NUCLEOTIDE SEQUENCE [LARGE SCALE GENOMIC DNA]</scope>
    <source>
        <strain evidence="13">DSM 16705 / JCM 18335 / VKM B-2471 / 345-15</strain>
    </source>
</reference>
<gene>
    <name evidence="11" type="primary">cobD</name>
    <name evidence="12" type="ordered locus">ASAC_0146</name>
</gene>
<dbReference type="KEGG" id="asc:ASAC_0146"/>
<keyword evidence="6 11" id="KW-1003">Cell membrane</keyword>
<dbReference type="PANTHER" id="PTHR34308:SF1">
    <property type="entry name" value="COBALAMIN BIOSYNTHESIS PROTEIN CBIB"/>
    <property type="match status" value="1"/>
</dbReference>
<keyword evidence="9 11" id="KW-1133">Transmembrane helix</keyword>
<dbReference type="InterPro" id="IPR004485">
    <property type="entry name" value="Cobalamin_biosynth_CobD/CbiB"/>
</dbReference>
<feature type="transmembrane region" description="Helical" evidence="11">
    <location>
        <begin position="292"/>
        <end position="311"/>
    </location>
</feature>
<keyword evidence="10 11" id="KW-0472">Membrane</keyword>
<comment type="pathway">
    <text evidence="3 11">Cofactor biosynthesis; adenosylcobalamin biosynthesis.</text>
</comment>
<dbReference type="RefSeq" id="WP_013266066.1">
    <property type="nucleotide sequence ID" value="NC_014374.1"/>
</dbReference>
<evidence type="ECO:0000256" key="7">
    <source>
        <dbReference type="ARBA" id="ARBA00022573"/>
    </source>
</evidence>
<comment type="subcellular location">
    <subcellularLocation>
        <location evidence="2 11">Cell membrane</location>
        <topology evidence="2 11">Multi-pass membrane protein</topology>
    </subcellularLocation>
</comment>
<evidence type="ECO:0000256" key="3">
    <source>
        <dbReference type="ARBA" id="ARBA00004953"/>
    </source>
</evidence>
<dbReference type="EMBL" id="CP001742">
    <property type="protein sequence ID" value="ADL18554.1"/>
    <property type="molecule type" value="Genomic_DNA"/>
</dbReference>
<dbReference type="PANTHER" id="PTHR34308">
    <property type="entry name" value="COBALAMIN BIOSYNTHESIS PROTEIN CBIB"/>
    <property type="match status" value="1"/>
</dbReference>
<dbReference type="STRING" id="666510.ASAC_0146"/>
<dbReference type="UniPathway" id="UPA00148"/>
<dbReference type="HOGENOM" id="CLU_054212_0_2_2"/>
<dbReference type="NCBIfam" id="NF002281">
    <property type="entry name" value="PRK01209.2-5"/>
    <property type="match status" value="1"/>
</dbReference>
<proteinExistence type="inferred from homology"/>
<evidence type="ECO:0000256" key="2">
    <source>
        <dbReference type="ARBA" id="ARBA00004651"/>
    </source>
</evidence>
<evidence type="ECO:0000256" key="5">
    <source>
        <dbReference type="ARBA" id="ARBA00016185"/>
    </source>
</evidence>
<dbReference type="GeneID" id="9498360"/>
<evidence type="ECO:0000256" key="9">
    <source>
        <dbReference type="ARBA" id="ARBA00022989"/>
    </source>
</evidence>
<dbReference type="eggNOG" id="arCOG04274">
    <property type="taxonomic scope" value="Archaea"/>
</dbReference>
<dbReference type="GO" id="GO:0009236">
    <property type="term" value="P:cobalamin biosynthetic process"/>
    <property type="evidence" value="ECO:0007669"/>
    <property type="project" value="UniProtKB-UniRule"/>
</dbReference>
<dbReference type="InParanoid" id="D9PZR6"/>
<evidence type="ECO:0000313" key="13">
    <source>
        <dbReference type="Proteomes" id="UP000000346"/>
    </source>
</evidence>
<dbReference type="GO" id="GO:0048472">
    <property type="term" value="F:threonine-phosphate decarboxylase activity"/>
    <property type="evidence" value="ECO:0007669"/>
    <property type="project" value="InterPro"/>
</dbReference>
<dbReference type="AlphaFoldDB" id="D9PZR6"/>
<evidence type="ECO:0000313" key="12">
    <source>
        <dbReference type="EMBL" id="ADL18554.1"/>
    </source>
</evidence>
<feature type="transmembrane region" description="Helical" evidence="11">
    <location>
        <begin position="63"/>
        <end position="82"/>
    </location>
</feature>
<evidence type="ECO:0000256" key="1">
    <source>
        <dbReference type="ARBA" id="ARBA00003384"/>
    </source>
</evidence>
<dbReference type="GO" id="GO:0005886">
    <property type="term" value="C:plasma membrane"/>
    <property type="evidence" value="ECO:0007669"/>
    <property type="project" value="UniProtKB-SubCell"/>
</dbReference>
<keyword evidence="13" id="KW-1185">Reference proteome</keyword>
<dbReference type="Proteomes" id="UP000000346">
    <property type="component" value="Chromosome"/>
</dbReference>
<comment type="similarity">
    <text evidence="4 11">Belongs to the CobD/CbiB family.</text>
</comment>
<evidence type="ECO:0000256" key="8">
    <source>
        <dbReference type="ARBA" id="ARBA00022692"/>
    </source>
</evidence>
<comment type="function">
    <text evidence="1 11">Converts cobyric acid to cobinamide by the addition of aminopropanol on the F carboxylic group.</text>
</comment>
<keyword evidence="7 11" id="KW-0169">Cobalamin biosynthesis</keyword>
<evidence type="ECO:0000256" key="6">
    <source>
        <dbReference type="ARBA" id="ARBA00022475"/>
    </source>
</evidence>
<evidence type="ECO:0000256" key="10">
    <source>
        <dbReference type="ARBA" id="ARBA00023136"/>
    </source>
</evidence>
<comment type="caution">
    <text evidence="11">Lacks conserved residue(s) required for the propagation of feature annotation.</text>
</comment>